<dbReference type="OrthoDB" id="435038at2759"/>
<organism evidence="3 4">
    <name type="scientific">Schizophyllum amplum</name>
    <dbReference type="NCBI Taxonomy" id="97359"/>
    <lineage>
        <taxon>Eukaryota</taxon>
        <taxon>Fungi</taxon>
        <taxon>Dikarya</taxon>
        <taxon>Basidiomycota</taxon>
        <taxon>Agaricomycotina</taxon>
        <taxon>Agaricomycetes</taxon>
        <taxon>Agaricomycetidae</taxon>
        <taxon>Agaricales</taxon>
        <taxon>Schizophyllaceae</taxon>
        <taxon>Schizophyllum</taxon>
    </lineage>
</organism>
<accession>A0A550CEB3</accession>
<dbReference type="InterPro" id="IPR013328">
    <property type="entry name" value="6PGD_dom2"/>
</dbReference>
<dbReference type="InterPro" id="IPR051265">
    <property type="entry name" value="HIBADH-related_NP60_sf"/>
</dbReference>
<dbReference type="InterPro" id="IPR036291">
    <property type="entry name" value="NAD(P)-bd_dom_sf"/>
</dbReference>
<feature type="domain" description="6-phosphogluconate dehydrogenase NADP-binding" evidence="2">
    <location>
        <begin position="25"/>
        <end position="139"/>
    </location>
</feature>
<evidence type="ECO:0000259" key="2">
    <source>
        <dbReference type="Pfam" id="PF03446"/>
    </source>
</evidence>
<reference evidence="3 4" key="1">
    <citation type="journal article" date="2019" name="New Phytol.">
        <title>Comparative genomics reveals unique wood-decay strategies and fruiting body development in the Schizophyllaceae.</title>
        <authorList>
            <person name="Almasi E."/>
            <person name="Sahu N."/>
            <person name="Krizsan K."/>
            <person name="Balint B."/>
            <person name="Kovacs G.M."/>
            <person name="Kiss B."/>
            <person name="Cseklye J."/>
            <person name="Drula E."/>
            <person name="Henrissat B."/>
            <person name="Nagy I."/>
            <person name="Chovatia M."/>
            <person name="Adam C."/>
            <person name="LaButti K."/>
            <person name="Lipzen A."/>
            <person name="Riley R."/>
            <person name="Grigoriev I.V."/>
            <person name="Nagy L.G."/>
        </authorList>
    </citation>
    <scope>NUCLEOTIDE SEQUENCE [LARGE SCALE GENOMIC DNA]</scope>
    <source>
        <strain evidence="3 4">NL-1724</strain>
    </source>
</reference>
<keyword evidence="4" id="KW-1185">Reference proteome</keyword>
<name>A0A550CEB3_9AGAR</name>
<dbReference type="SUPFAM" id="SSF48179">
    <property type="entry name" value="6-phosphogluconate dehydrogenase C-terminal domain-like"/>
    <property type="match status" value="1"/>
</dbReference>
<dbReference type="PANTHER" id="PTHR43580">
    <property type="entry name" value="OXIDOREDUCTASE GLYR1-RELATED"/>
    <property type="match status" value="1"/>
</dbReference>
<dbReference type="Proteomes" id="UP000320762">
    <property type="component" value="Unassembled WGS sequence"/>
</dbReference>
<sequence length="279" mass="30284">MDKLNVTQTQVPFSRPASPERNLAIGWVGLGNMGYLMARNFAKSRSNGLLVWNRTTSKAEDLQKEVGSNVVSIAKDLTEIVEKCDVIFTSLSEDTIVKSVYEKFAEVLKSKPTSSAKIFVETSTTFPTLAPQLDDLITALPHCHFVTSPLHFADKSGIDPSNVLTFVEEILPAPSMVGYANRMAHKNFDGTTGFSINGGIKDASHMRHLSSANDVPLPAIDVAYQHLLTARAIHQSARQAGTANFDVLDWSGMIAGVRVAAGLAHSTAPRYNPVQEKSD</sequence>
<proteinExistence type="inferred from homology"/>
<evidence type="ECO:0000313" key="3">
    <source>
        <dbReference type="EMBL" id="TRM63138.1"/>
    </source>
</evidence>
<evidence type="ECO:0000256" key="1">
    <source>
        <dbReference type="ARBA" id="ARBA00007598"/>
    </source>
</evidence>
<dbReference type="InterPro" id="IPR006115">
    <property type="entry name" value="6PGDH_NADP-bd"/>
</dbReference>
<dbReference type="STRING" id="97359.A0A550CEB3"/>
<dbReference type="EMBL" id="VDMD01000010">
    <property type="protein sequence ID" value="TRM63138.1"/>
    <property type="molecule type" value="Genomic_DNA"/>
</dbReference>
<dbReference type="PANTHER" id="PTHR43580:SF8">
    <property type="entry name" value="6-PHOSPHOGLUCONATE DEHYDROGENASE NADP-BINDING DOMAIN-CONTAINING PROTEIN-RELATED"/>
    <property type="match status" value="1"/>
</dbReference>
<dbReference type="AlphaFoldDB" id="A0A550CEB3"/>
<dbReference type="Gene3D" id="1.10.1040.10">
    <property type="entry name" value="N-(1-d-carboxylethyl)-l-norvaline Dehydrogenase, domain 2"/>
    <property type="match status" value="1"/>
</dbReference>
<comment type="caution">
    <text evidence="3">The sequence shown here is derived from an EMBL/GenBank/DDBJ whole genome shotgun (WGS) entry which is preliminary data.</text>
</comment>
<dbReference type="Gene3D" id="3.40.50.720">
    <property type="entry name" value="NAD(P)-binding Rossmann-like Domain"/>
    <property type="match status" value="1"/>
</dbReference>
<comment type="similarity">
    <text evidence="1">Belongs to the HIBADH-related family. NP60 subfamily.</text>
</comment>
<dbReference type="Pfam" id="PF03446">
    <property type="entry name" value="NAD_binding_2"/>
    <property type="match status" value="1"/>
</dbReference>
<gene>
    <name evidence="3" type="ORF">BD626DRAFT_569186</name>
</gene>
<dbReference type="GO" id="GO:0050661">
    <property type="term" value="F:NADP binding"/>
    <property type="evidence" value="ECO:0007669"/>
    <property type="project" value="InterPro"/>
</dbReference>
<evidence type="ECO:0000313" key="4">
    <source>
        <dbReference type="Proteomes" id="UP000320762"/>
    </source>
</evidence>
<protein>
    <recommendedName>
        <fullName evidence="2">6-phosphogluconate dehydrogenase NADP-binding domain-containing protein</fullName>
    </recommendedName>
</protein>
<dbReference type="SUPFAM" id="SSF51735">
    <property type="entry name" value="NAD(P)-binding Rossmann-fold domains"/>
    <property type="match status" value="1"/>
</dbReference>
<dbReference type="InterPro" id="IPR008927">
    <property type="entry name" value="6-PGluconate_DH-like_C_sf"/>
</dbReference>